<evidence type="ECO:0000313" key="3">
    <source>
        <dbReference type="Proteomes" id="UP000050969"/>
    </source>
</evidence>
<dbReference type="RefSeq" id="WP_056993044.1">
    <property type="nucleotide sequence ID" value="NZ_JQCE01000038.1"/>
</dbReference>
<dbReference type="STRING" id="1293598.IV56_GL001245"/>
<dbReference type="PANTHER" id="PTHR36503">
    <property type="entry name" value="BLR2520 PROTEIN"/>
    <property type="match status" value="1"/>
</dbReference>
<dbReference type="PROSITE" id="PS51819">
    <property type="entry name" value="VOC"/>
    <property type="match status" value="1"/>
</dbReference>
<dbReference type="InterPro" id="IPR037523">
    <property type="entry name" value="VOC_core"/>
</dbReference>
<gene>
    <name evidence="2" type="ORF">IV56_GL001245</name>
</gene>
<dbReference type="Gene3D" id="3.10.180.10">
    <property type="entry name" value="2,3-Dihydroxybiphenyl 1,2-Dioxygenase, domain 1"/>
    <property type="match status" value="1"/>
</dbReference>
<dbReference type="Proteomes" id="UP000050969">
    <property type="component" value="Unassembled WGS sequence"/>
</dbReference>
<evidence type="ECO:0000259" key="1">
    <source>
        <dbReference type="PROSITE" id="PS51819"/>
    </source>
</evidence>
<keyword evidence="3" id="KW-1185">Reference proteome</keyword>
<reference evidence="2 3" key="1">
    <citation type="journal article" date="2015" name="Genome Announc.">
        <title>Expanding the biotechnology potential of lactobacilli through comparative genomics of 213 strains and associated genera.</title>
        <authorList>
            <person name="Sun Z."/>
            <person name="Harris H.M."/>
            <person name="McCann A."/>
            <person name="Guo C."/>
            <person name="Argimon S."/>
            <person name="Zhang W."/>
            <person name="Yang X."/>
            <person name="Jeffery I.B."/>
            <person name="Cooney J.C."/>
            <person name="Kagawa T.F."/>
            <person name="Liu W."/>
            <person name="Song Y."/>
            <person name="Salvetti E."/>
            <person name="Wrobel A."/>
            <person name="Rasinkangas P."/>
            <person name="Parkhill J."/>
            <person name="Rea M.C."/>
            <person name="O'Sullivan O."/>
            <person name="Ritari J."/>
            <person name="Douillard F.P."/>
            <person name="Paul Ross R."/>
            <person name="Yang R."/>
            <person name="Briner A.E."/>
            <person name="Felis G.E."/>
            <person name="de Vos W.M."/>
            <person name="Barrangou R."/>
            <person name="Klaenhammer T.R."/>
            <person name="Caufield P.W."/>
            <person name="Cui Y."/>
            <person name="Zhang H."/>
            <person name="O'Toole P.W."/>
        </authorList>
    </citation>
    <scope>NUCLEOTIDE SEQUENCE [LARGE SCALE GENOMIC DNA]</scope>
    <source>
        <strain evidence="2 3">DSM 24301</strain>
    </source>
</reference>
<dbReference type="EMBL" id="JQCE01000038">
    <property type="protein sequence ID" value="KRO16462.1"/>
    <property type="molecule type" value="Genomic_DNA"/>
</dbReference>
<sequence>MQKMVFVNLPVADLARATKFYEALGFTKNPMFSDENASSMVWSQDIYVMLLTHDFYKKFLKQHTLADTTQVSGTMTAFALESIDAVKAFAETAKQNGGDYYHVEMGIPESQMYELEVTDPDGNILSVSWMNMPESGE</sequence>
<dbReference type="InterPro" id="IPR029068">
    <property type="entry name" value="Glyas_Bleomycin-R_OHBP_Dase"/>
</dbReference>
<dbReference type="PANTHER" id="PTHR36503:SF2">
    <property type="entry name" value="BLR2408 PROTEIN"/>
    <property type="match status" value="1"/>
</dbReference>
<dbReference type="PATRIC" id="fig|1293598.4.peg.1309"/>
<name>A0A0R2MSB4_9LACO</name>
<dbReference type="InterPro" id="IPR053863">
    <property type="entry name" value="Glyoxy/Ble-like_N"/>
</dbReference>
<protein>
    <submittedName>
        <fullName evidence="2">Glyoxalase</fullName>
    </submittedName>
</protein>
<feature type="domain" description="VOC" evidence="1">
    <location>
        <begin position="3"/>
        <end position="130"/>
    </location>
</feature>
<dbReference type="SUPFAM" id="SSF54593">
    <property type="entry name" value="Glyoxalase/Bleomycin resistance protein/Dihydroxybiphenyl dioxygenase"/>
    <property type="match status" value="1"/>
</dbReference>
<organism evidence="2 3">
    <name type="scientific">Lacticaseibacillus saniviri JCM 17471 = DSM 24301</name>
    <dbReference type="NCBI Taxonomy" id="1293598"/>
    <lineage>
        <taxon>Bacteria</taxon>
        <taxon>Bacillati</taxon>
        <taxon>Bacillota</taxon>
        <taxon>Bacilli</taxon>
        <taxon>Lactobacillales</taxon>
        <taxon>Lactobacillaceae</taxon>
        <taxon>Lacticaseibacillus</taxon>
    </lineage>
</organism>
<accession>A0A0R2MSB4</accession>
<dbReference type="AlphaFoldDB" id="A0A0R2MSB4"/>
<dbReference type="Pfam" id="PF22677">
    <property type="entry name" value="Ble-like_N"/>
    <property type="match status" value="1"/>
</dbReference>
<comment type="caution">
    <text evidence="2">The sequence shown here is derived from an EMBL/GenBank/DDBJ whole genome shotgun (WGS) entry which is preliminary data.</text>
</comment>
<evidence type="ECO:0000313" key="2">
    <source>
        <dbReference type="EMBL" id="KRO16462.1"/>
    </source>
</evidence>
<proteinExistence type="predicted"/>